<accession>A0A2A4K5E0</accession>
<keyword evidence="1 2" id="KW-0645">Protease</keyword>
<feature type="signal peptide" evidence="2">
    <location>
        <begin position="1"/>
        <end position="16"/>
    </location>
</feature>
<keyword evidence="1 2" id="KW-0862">Zinc</keyword>
<feature type="binding site" evidence="1">
    <location>
        <position position="201"/>
    </location>
    <ligand>
        <name>Zn(2+)</name>
        <dbReference type="ChEBI" id="CHEBI:29105"/>
        <note>catalytic</note>
    </ligand>
</feature>
<dbReference type="STRING" id="7102.A0A2A4K5E0"/>
<comment type="cofactor">
    <cofactor evidence="1 2">
        <name>Zn(2+)</name>
        <dbReference type="ChEBI" id="CHEBI:29105"/>
    </cofactor>
    <text evidence="1 2">Binds 1 zinc ion per subunit.</text>
</comment>
<evidence type="ECO:0000256" key="1">
    <source>
        <dbReference type="PROSITE-ProRule" id="PRU01211"/>
    </source>
</evidence>
<dbReference type="AlphaFoldDB" id="A0A2A4K5E0"/>
<dbReference type="CDD" id="cd04280">
    <property type="entry name" value="ZnMc_astacin_like"/>
    <property type="match status" value="1"/>
</dbReference>
<dbReference type="Gene3D" id="3.40.390.10">
    <property type="entry name" value="Collagenase (Catalytic Domain)"/>
    <property type="match status" value="1"/>
</dbReference>
<feature type="domain" description="Peptidase M12A" evidence="3">
    <location>
        <begin position="90"/>
        <end position="295"/>
    </location>
</feature>
<dbReference type="PROSITE" id="PS51864">
    <property type="entry name" value="ASTACIN"/>
    <property type="match status" value="1"/>
</dbReference>
<dbReference type="GO" id="GO:0006508">
    <property type="term" value="P:proteolysis"/>
    <property type="evidence" value="ECO:0007669"/>
    <property type="project" value="UniProtKB-KW"/>
</dbReference>
<evidence type="ECO:0000313" key="4">
    <source>
        <dbReference type="EMBL" id="PCG79279.1"/>
    </source>
</evidence>
<name>A0A2A4K5E0_HELVI</name>
<dbReference type="InterPro" id="IPR034035">
    <property type="entry name" value="Astacin-like_dom"/>
</dbReference>
<evidence type="ECO:0000256" key="2">
    <source>
        <dbReference type="RuleBase" id="RU361183"/>
    </source>
</evidence>
<feature type="active site" evidence="1">
    <location>
        <position position="192"/>
    </location>
</feature>
<protein>
    <recommendedName>
        <fullName evidence="2">Metalloendopeptidase</fullName>
        <ecNumber evidence="2">3.4.24.-</ecNumber>
    </recommendedName>
</protein>
<keyword evidence="1 2" id="KW-0479">Metal-binding</keyword>
<dbReference type="PANTHER" id="PTHR10127">
    <property type="entry name" value="DISCOIDIN, CUB, EGF, LAMININ , AND ZINC METALLOPROTEASE DOMAIN CONTAINING"/>
    <property type="match status" value="1"/>
</dbReference>
<gene>
    <name evidence="4" type="ORF">B5V51_1369</name>
</gene>
<dbReference type="GO" id="GO:0008270">
    <property type="term" value="F:zinc ion binding"/>
    <property type="evidence" value="ECO:0007669"/>
    <property type="project" value="UniProtKB-UniRule"/>
</dbReference>
<proteinExistence type="predicted"/>
<dbReference type="Pfam" id="PF01400">
    <property type="entry name" value="Astacin"/>
    <property type="match status" value="1"/>
</dbReference>
<dbReference type="InterPro" id="IPR024079">
    <property type="entry name" value="MetalloPept_cat_dom_sf"/>
</dbReference>
<evidence type="ECO:0000259" key="3">
    <source>
        <dbReference type="PROSITE" id="PS51864"/>
    </source>
</evidence>
<dbReference type="EC" id="3.4.24.-" evidence="2"/>
<reference evidence="4" key="1">
    <citation type="submission" date="2017-09" db="EMBL/GenBank/DDBJ databases">
        <title>Contemporary evolution of a Lepidopteran species, Heliothis virescens, in response to modern agricultural practices.</title>
        <authorList>
            <person name="Fritz M.L."/>
            <person name="Deyonke A.M."/>
            <person name="Papanicolaou A."/>
            <person name="Micinski S."/>
            <person name="Westbrook J."/>
            <person name="Gould F."/>
        </authorList>
    </citation>
    <scope>NUCLEOTIDE SEQUENCE [LARGE SCALE GENOMIC DNA]</scope>
    <source>
        <strain evidence="4">HvINT-</strain>
        <tissue evidence="4">Whole body</tissue>
    </source>
</reference>
<feature type="binding site" evidence="1">
    <location>
        <position position="191"/>
    </location>
    <ligand>
        <name>Zn(2+)</name>
        <dbReference type="ChEBI" id="CHEBI:29105"/>
        <note>catalytic</note>
    </ligand>
</feature>
<keyword evidence="1 2" id="KW-0378">Hydrolase</keyword>
<keyword evidence="1 2" id="KW-0482">Metalloprotease</keyword>
<dbReference type="InterPro" id="IPR001506">
    <property type="entry name" value="Peptidase_M12A"/>
</dbReference>
<comment type="caution">
    <text evidence="1">Lacks conserved residue(s) required for the propagation of feature annotation.</text>
</comment>
<organism evidence="4">
    <name type="scientific">Heliothis virescens</name>
    <name type="common">Tobacco budworm moth</name>
    <dbReference type="NCBI Taxonomy" id="7102"/>
    <lineage>
        <taxon>Eukaryota</taxon>
        <taxon>Metazoa</taxon>
        <taxon>Ecdysozoa</taxon>
        <taxon>Arthropoda</taxon>
        <taxon>Hexapoda</taxon>
        <taxon>Insecta</taxon>
        <taxon>Pterygota</taxon>
        <taxon>Neoptera</taxon>
        <taxon>Endopterygota</taxon>
        <taxon>Lepidoptera</taxon>
        <taxon>Glossata</taxon>
        <taxon>Ditrysia</taxon>
        <taxon>Noctuoidea</taxon>
        <taxon>Noctuidae</taxon>
        <taxon>Heliothinae</taxon>
        <taxon>Heliothis</taxon>
    </lineage>
</organism>
<comment type="caution">
    <text evidence="4">The sequence shown here is derived from an EMBL/GenBank/DDBJ whole genome shotgun (WGS) entry which is preliminary data.</text>
</comment>
<sequence length="299" mass="33972">MLRMLMIFVLVGLGAASPAVVRTRKDIEDFRQFLEGIRKGNGNREQFLARKKALPNVNDEELSGKYQGDIVLDDQDYETMLQEYAAVGRAAYSSSSITSWPDNTVIFEIADGWFDDAQKAAIWEAARDIEAHTCVKFRYRTAADTVYARITGEPSGCYANVGYRPSRGAHQMNLARESVGVGCFRHATIVHEFMHILGFLHMHTTYNRDDFVQINEHNIAAGSEHNFDLYGQSKVDNLGVDYDYVSCMHYGAYSFTANGEPTILPKERSVINEMGQRVYITDKDWLRINRYYNCPGAWN</sequence>
<dbReference type="SUPFAM" id="SSF55486">
    <property type="entry name" value="Metalloproteases ('zincins'), catalytic domain"/>
    <property type="match status" value="1"/>
</dbReference>
<dbReference type="InterPro" id="IPR006026">
    <property type="entry name" value="Peptidase_Metallo"/>
</dbReference>
<keyword evidence="2" id="KW-0732">Signal</keyword>
<dbReference type="PANTHER" id="PTHR10127:SF814">
    <property type="entry name" value="MEPRIN A SUBUNIT BETA"/>
    <property type="match status" value="1"/>
</dbReference>
<dbReference type="GO" id="GO:0004222">
    <property type="term" value="F:metalloendopeptidase activity"/>
    <property type="evidence" value="ECO:0007669"/>
    <property type="project" value="UniProtKB-UniRule"/>
</dbReference>
<dbReference type="EMBL" id="NWSH01000128">
    <property type="protein sequence ID" value="PCG79279.1"/>
    <property type="molecule type" value="Genomic_DNA"/>
</dbReference>
<feature type="binding site" evidence="1">
    <location>
        <position position="195"/>
    </location>
    <ligand>
        <name>Zn(2+)</name>
        <dbReference type="ChEBI" id="CHEBI:29105"/>
        <note>catalytic</note>
    </ligand>
</feature>
<dbReference type="PRINTS" id="PR00480">
    <property type="entry name" value="ASTACIN"/>
</dbReference>
<dbReference type="SMART" id="SM00235">
    <property type="entry name" value="ZnMc"/>
    <property type="match status" value="1"/>
</dbReference>
<feature type="chain" id="PRO_5011834029" description="Metalloendopeptidase" evidence="2">
    <location>
        <begin position="17"/>
        <end position="299"/>
    </location>
</feature>